<dbReference type="SMART" id="SM00347">
    <property type="entry name" value="HTH_MARR"/>
    <property type="match status" value="1"/>
</dbReference>
<dbReference type="InterPro" id="IPR023187">
    <property type="entry name" value="Tscrpt_reg_MarR-type_CS"/>
</dbReference>
<dbReference type="InterPro" id="IPR036388">
    <property type="entry name" value="WH-like_DNA-bd_sf"/>
</dbReference>
<dbReference type="InterPro" id="IPR000835">
    <property type="entry name" value="HTH_MarR-typ"/>
</dbReference>
<dbReference type="GO" id="GO:0003700">
    <property type="term" value="F:DNA-binding transcription factor activity"/>
    <property type="evidence" value="ECO:0007669"/>
    <property type="project" value="InterPro"/>
</dbReference>
<accession>A0A7D4Q6T1</accession>
<keyword evidence="2" id="KW-0238">DNA-binding</keyword>
<dbReference type="GO" id="GO:0003677">
    <property type="term" value="F:DNA binding"/>
    <property type="evidence" value="ECO:0007669"/>
    <property type="project" value="UniProtKB-KW"/>
</dbReference>
<evidence type="ECO:0000313" key="6">
    <source>
        <dbReference type="Proteomes" id="UP000505355"/>
    </source>
</evidence>
<keyword evidence="6" id="KW-1185">Reference proteome</keyword>
<evidence type="ECO:0000313" key="5">
    <source>
        <dbReference type="EMBL" id="QKJ32507.1"/>
    </source>
</evidence>
<name>A0A7D4Q6T1_9SPHI</name>
<dbReference type="PROSITE" id="PS50995">
    <property type="entry name" value="HTH_MARR_2"/>
    <property type="match status" value="1"/>
</dbReference>
<reference evidence="5 6" key="1">
    <citation type="submission" date="2020-05" db="EMBL/GenBank/DDBJ databases">
        <title>Mucilaginibacter mali sp. nov.</title>
        <authorList>
            <person name="Kim H.S."/>
            <person name="Lee K.C."/>
            <person name="Suh M.K."/>
            <person name="Kim J.-S."/>
            <person name="Han K.-I."/>
            <person name="Eom M.K."/>
            <person name="Shin Y.K."/>
            <person name="Lee J.-S."/>
        </authorList>
    </citation>
    <scope>NUCLEOTIDE SEQUENCE [LARGE SCALE GENOMIC DNA]</scope>
    <source>
        <strain evidence="5 6">G2-14</strain>
    </source>
</reference>
<dbReference type="InterPro" id="IPR036390">
    <property type="entry name" value="WH_DNA-bd_sf"/>
</dbReference>
<dbReference type="PANTHER" id="PTHR42756">
    <property type="entry name" value="TRANSCRIPTIONAL REGULATOR, MARR"/>
    <property type="match status" value="1"/>
</dbReference>
<evidence type="ECO:0000256" key="3">
    <source>
        <dbReference type="ARBA" id="ARBA00023163"/>
    </source>
</evidence>
<dbReference type="Pfam" id="PF12802">
    <property type="entry name" value="MarR_2"/>
    <property type="match status" value="1"/>
</dbReference>
<evidence type="ECO:0000256" key="1">
    <source>
        <dbReference type="ARBA" id="ARBA00023015"/>
    </source>
</evidence>
<protein>
    <submittedName>
        <fullName evidence="5">Winged helix-turn-helix transcriptional regulator</fullName>
    </submittedName>
</protein>
<evidence type="ECO:0000256" key="2">
    <source>
        <dbReference type="ARBA" id="ARBA00023125"/>
    </source>
</evidence>
<keyword evidence="3" id="KW-0804">Transcription</keyword>
<dbReference type="SUPFAM" id="SSF46785">
    <property type="entry name" value="Winged helix' DNA-binding domain"/>
    <property type="match status" value="1"/>
</dbReference>
<feature type="domain" description="HTH marR-type" evidence="4">
    <location>
        <begin position="5"/>
        <end position="137"/>
    </location>
</feature>
<dbReference type="EMBL" id="CP054139">
    <property type="protein sequence ID" value="QKJ32507.1"/>
    <property type="molecule type" value="Genomic_DNA"/>
</dbReference>
<dbReference type="Gene3D" id="1.10.10.10">
    <property type="entry name" value="Winged helix-like DNA-binding domain superfamily/Winged helix DNA-binding domain"/>
    <property type="match status" value="1"/>
</dbReference>
<proteinExistence type="predicted"/>
<evidence type="ECO:0000259" key="4">
    <source>
        <dbReference type="PROSITE" id="PS50995"/>
    </source>
</evidence>
<dbReference type="PROSITE" id="PS01117">
    <property type="entry name" value="HTH_MARR_1"/>
    <property type="match status" value="1"/>
</dbReference>
<dbReference type="PANTHER" id="PTHR42756:SF1">
    <property type="entry name" value="TRANSCRIPTIONAL REPRESSOR OF EMRAB OPERON"/>
    <property type="match status" value="1"/>
</dbReference>
<dbReference type="AlphaFoldDB" id="A0A7D4Q6T1"/>
<organism evidence="5 6">
    <name type="scientific">Mucilaginibacter mali</name>
    <dbReference type="NCBI Taxonomy" id="2740462"/>
    <lineage>
        <taxon>Bacteria</taxon>
        <taxon>Pseudomonadati</taxon>
        <taxon>Bacteroidota</taxon>
        <taxon>Sphingobacteriia</taxon>
        <taxon>Sphingobacteriales</taxon>
        <taxon>Sphingobacteriaceae</taxon>
        <taxon>Mucilaginibacter</taxon>
    </lineage>
</organism>
<keyword evidence="1" id="KW-0805">Transcription regulation</keyword>
<dbReference type="PRINTS" id="PR00598">
    <property type="entry name" value="HTHMARR"/>
</dbReference>
<sequence length="155" mass="17970">MNEVTEPVSRKLIHLAKIYLNVLSERLGHLDIDRYWYFLSVIRANDGQLTQKALGDKMGKDKSAVVNIIDNLAERGYVYREINPADRRQHLLRVTEKANREVPEMLTTFDELNALVAGDIPAQELEIFFRVLLQMEDNLKPYATQEMNIKLNLNK</sequence>
<dbReference type="RefSeq" id="WP_173417156.1">
    <property type="nucleotide sequence ID" value="NZ_CP054139.1"/>
</dbReference>
<dbReference type="KEGG" id="mmab:HQ865_23010"/>
<dbReference type="Proteomes" id="UP000505355">
    <property type="component" value="Chromosome"/>
</dbReference>
<gene>
    <name evidence="5" type="ORF">HQ865_23010</name>
</gene>